<dbReference type="InterPro" id="IPR001375">
    <property type="entry name" value="Peptidase_S9_cat"/>
</dbReference>
<dbReference type="Gene3D" id="3.40.50.1820">
    <property type="entry name" value="alpha/beta hydrolase"/>
    <property type="match status" value="1"/>
</dbReference>
<proteinExistence type="predicted"/>
<organism evidence="2 3">
    <name type="scientific">Macrococcus brunensis</name>
    <dbReference type="NCBI Taxonomy" id="198483"/>
    <lineage>
        <taxon>Bacteria</taxon>
        <taxon>Bacillati</taxon>
        <taxon>Bacillota</taxon>
        <taxon>Bacilli</taxon>
        <taxon>Bacillales</taxon>
        <taxon>Staphylococcaceae</taxon>
        <taxon>Macrococcus</taxon>
    </lineage>
</organism>
<dbReference type="GO" id="GO:0006508">
    <property type="term" value="P:proteolysis"/>
    <property type="evidence" value="ECO:0007669"/>
    <property type="project" value="InterPro"/>
</dbReference>
<dbReference type="EMBL" id="SCWA01000003">
    <property type="protein sequence ID" value="TDL98685.1"/>
    <property type="molecule type" value="Genomic_DNA"/>
</dbReference>
<dbReference type="AlphaFoldDB" id="A0A4R6BFQ5"/>
<gene>
    <name evidence="2" type="ORF">ERX27_02605</name>
</gene>
<protein>
    <submittedName>
        <fullName evidence="2">S9 family peptidase</fullName>
    </submittedName>
</protein>
<accession>A0A4R6BFQ5</accession>
<evidence type="ECO:0000313" key="3">
    <source>
        <dbReference type="Proteomes" id="UP000295310"/>
    </source>
</evidence>
<dbReference type="InterPro" id="IPR029058">
    <property type="entry name" value="AB_hydrolase_fold"/>
</dbReference>
<comment type="caution">
    <text evidence="2">The sequence shown here is derived from an EMBL/GenBank/DDBJ whole genome shotgun (WGS) entry which is preliminary data.</text>
</comment>
<name>A0A4R6BFQ5_9STAP</name>
<dbReference type="Pfam" id="PF00326">
    <property type="entry name" value="Peptidase_S9"/>
    <property type="match status" value="1"/>
</dbReference>
<keyword evidence="3" id="KW-1185">Reference proteome</keyword>
<evidence type="ECO:0000259" key="1">
    <source>
        <dbReference type="Pfam" id="PF00326"/>
    </source>
</evidence>
<feature type="domain" description="Peptidase S9 prolyl oligopeptidase catalytic" evidence="1">
    <location>
        <begin position="76"/>
        <end position="248"/>
    </location>
</feature>
<dbReference type="Proteomes" id="UP000295310">
    <property type="component" value="Unassembled WGS sequence"/>
</dbReference>
<reference evidence="2 3" key="1">
    <citation type="submission" date="2019-01" db="EMBL/GenBank/DDBJ databases">
        <title>Draft genome sequences of the type strains of six Macrococcus species.</title>
        <authorList>
            <person name="Mazhar S."/>
            <person name="Altermann E."/>
            <person name="Hill C."/>
            <person name="Mcauliffe O."/>
        </authorList>
    </citation>
    <scope>NUCLEOTIDE SEQUENCE [LARGE SCALE GENOMIC DNA]</scope>
    <source>
        <strain evidence="2 3">CCM4811</strain>
    </source>
</reference>
<evidence type="ECO:0000313" key="2">
    <source>
        <dbReference type="EMBL" id="TDL98685.1"/>
    </source>
</evidence>
<dbReference type="RefSeq" id="WP_133431278.1">
    <property type="nucleotide sequence ID" value="NZ_SCWA01000003.1"/>
</dbReference>
<dbReference type="OrthoDB" id="9812921at2"/>
<sequence length="255" mass="29304">MWLSRTRVAADYFDRGFYEVTYPSDELEVTAMLLVHPAPERIVIYLRGGKGGVGMVRPVRLMQFANDQTLVIGPYYRGTKGQGKDEFGGADLEDVRALVRELRSQYGELPIHLVGFSRGGIQGLLTYQDVGATSFIIWGGVSDIYYMYKERPDLRGMMKRLIGKPDVNPDAYDRRNGYRHVRADSPPVMIIHGTADVQVGVEHAYILEERLKELDVPYELHIYEEEGHVFTPPHEREILRKVQEWMTAVENDKRW</sequence>
<dbReference type="GO" id="GO:0008236">
    <property type="term" value="F:serine-type peptidase activity"/>
    <property type="evidence" value="ECO:0007669"/>
    <property type="project" value="InterPro"/>
</dbReference>
<dbReference type="SUPFAM" id="SSF53474">
    <property type="entry name" value="alpha/beta-Hydrolases"/>
    <property type="match status" value="1"/>
</dbReference>